<evidence type="ECO:0000313" key="3">
    <source>
        <dbReference type="EMBL" id="MCR1823546.1"/>
    </source>
</evidence>
<dbReference type="InterPro" id="IPR005039">
    <property type="entry name" value="Ant_C"/>
</dbReference>
<gene>
    <name evidence="3" type="ORF">NSA58_12180</name>
</gene>
<dbReference type="GO" id="GO:0003677">
    <property type="term" value="F:DNA binding"/>
    <property type="evidence" value="ECO:0007669"/>
    <property type="project" value="InterPro"/>
</dbReference>
<dbReference type="EMBL" id="JANKBY010000156">
    <property type="protein sequence ID" value="MCR1823546.1"/>
    <property type="molecule type" value="Genomic_DNA"/>
</dbReference>
<comment type="caution">
    <text evidence="3">The sequence shown here is derived from an EMBL/GenBank/DDBJ whole genome shotgun (WGS) entry which is preliminary data.</text>
</comment>
<dbReference type="InterPro" id="IPR013557">
    <property type="entry name" value="AntA/B_antirep"/>
</dbReference>
<feature type="domain" description="AntA/AntB antirepressor" evidence="2">
    <location>
        <begin position="21"/>
        <end position="88"/>
    </location>
</feature>
<sequence length="275" mass="31985">MECNLNNLIPFSITEESEVLVSARSYHSFLETKTNFKQWYLKMIGYGFVEGEDYEKTYTKVFTTQGEQTVVDYMMSINMAKEIALLQQSEKGKVARRYLINVEKKLKSAQVALGSLLEITRRSMRNYTDYSKHTNNYSNYSEDFMNSKDSVNMGSSDYDGYMIEPISADDTVAQSTYIKEEKSRTLNTNFRDTSKLFGVRENLLVNWLLLSNYCYRDKKGNIKPYAKFMDCFHMKEFSCESGHSGVQTLINPKGREFFRNLLVNENVIKEVKLLE</sequence>
<evidence type="ECO:0000259" key="2">
    <source>
        <dbReference type="Pfam" id="PF08346"/>
    </source>
</evidence>
<name>A0A9X2S4L5_9FIRM</name>
<evidence type="ECO:0000313" key="4">
    <source>
        <dbReference type="Proteomes" id="UP001140817"/>
    </source>
</evidence>
<accession>A0A9X2S4L5</accession>
<proteinExistence type="predicted"/>
<dbReference type="RefSeq" id="WP_074429722.1">
    <property type="nucleotide sequence ID" value="NZ_JANKBY010000156.1"/>
</dbReference>
<dbReference type="AlphaFoldDB" id="A0A9X2S4L5"/>
<dbReference type="Pfam" id="PF08346">
    <property type="entry name" value="AntA"/>
    <property type="match status" value="1"/>
</dbReference>
<dbReference type="Pfam" id="PF03374">
    <property type="entry name" value="ANT"/>
    <property type="match status" value="1"/>
</dbReference>
<dbReference type="Proteomes" id="UP001140817">
    <property type="component" value="Unassembled WGS sequence"/>
</dbReference>
<reference evidence="3" key="1">
    <citation type="submission" date="2022-07" db="EMBL/GenBank/DDBJ databases">
        <title>Enhanced cultured diversity of the mouse gut microbiota enables custom-made synthetic communities.</title>
        <authorList>
            <person name="Afrizal A."/>
        </authorList>
    </citation>
    <scope>NUCLEOTIDE SEQUENCE</scope>
    <source>
        <strain evidence="3">DSM 29186</strain>
    </source>
</reference>
<protein>
    <submittedName>
        <fullName evidence="3">AntA/AntB antirepressor family protein</fullName>
    </submittedName>
</protein>
<keyword evidence="4" id="KW-1185">Reference proteome</keyword>
<feature type="domain" description="Antirepressor protein C-terminal" evidence="1">
    <location>
        <begin position="187"/>
        <end position="263"/>
    </location>
</feature>
<evidence type="ECO:0000259" key="1">
    <source>
        <dbReference type="Pfam" id="PF03374"/>
    </source>
</evidence>
<organism evidence="3 4">
    <name type="scientific">Terrisporobacter muris</name>
    <dbReference type="NCBI Taxonomy" id="2963284"/>
    <lineage>
        <taxon>Bacteria</taxon>
        <taxon>Bacillati</taxon>
        <taxon>Bacillota</taxon>
        <taxon>Clostridia</taxon>
        <taxon>Peptostreptococcales</taxon>
        <taxon>Peptostreptococcaceae</taxon>
        <taxon>Terrisporobacter</taxon>
    </lineage>
</organism>